<protein>
    <submittedName>
        <fullName evidence="4">SRPBCC family protein</fullName>
    </submittedName>
</protein>
<gene>
    <name evidence="4" type="ORF">H9800_04710</name>
</gene>
<organism evidence="4 5">
    <name type="scientific">Candidatus Microbacterium stercoravium</name>
    <dbReference type="NCBI Taxonomy" id="2838697"/>
    <lineage>
        <taxon>Bacteria</taxon>
        <taxon>Bacillati</taxon>
        <taxon>Actinomycetota</taxon>
        <taxon>Actinomycetes</taxon>
        <taxon>Micrococcales</taxon>
        <taxon>Microbacteriaceae</taxon>
        <taxon>Microbacterium</taxon>
    </lineage>
</organism>
<dbReference type="InterPro" id="IPR019587">
    <property type="entry name" value="Polyketide_cyclase/dehydratase"/>
</dbReference>
<dbReference type="InterPro" id="IPR036628">
    <property type="entry name" value="Clp_N_dom_sf"/>
</dbReference>
<dbReference type="SUPFAM" id="SSF55961">
    <property type="entry name" value="Bet v1-like"/>
    <property type="match status" value="1"/>
</dbReference>
<feature type="transmembrane region" description="Helical" evidence="2">
    <location>
        <begin position="300"/>
        <end position="321"/>
    </location>
</feature>
<evidence type="ECO:0000256" key="2">
    <source>
        <dbReference type="SAM" id="Phobius"/>
    </source>
</evidence>
<dbReference type="InterPro" id="IPR023393">
    <property type="entry name" value="START-like_dom_sf"/>
</dbReference>
<keyword evidence="2" id="KW-0472">Membrane</keyword>
<sequence>MNKVSRIIATSYDLTVTASEEASRFGVRDIDIEHVLLALVLDEGPAGRALRSTGITLDAARSAVADQHREQLATLGIDAPLPGDGRIRAAFQNGHEWTDRATKLLSDSGSHGRKGDTEAVLRAALAERSGTIDDLLQRLGTTPSAVASRLDEAPDAPSSRPPADGRLSRTRTAFVPAPVDDVWAYVSDPERLPEWDMNLAHIRPDHEAWIGETRTTAPDGKQLKVRANAVQQRISRTAATEPRHVTWEMRYPDAPRANRRRIAIDIDPAPGGSRITVRFAWVRGPGPTGLMRLIAPVTRLLARPVVAIALWVQVTVLTGAISRALRDA</sequence>
<dbReference type="AlphaFoldDB" id="A0A9D2KH93"/>
<keyword evidence="2" id="KW-0812">Transmembrane</keyword>
<feature type="compositionally biased region" description="Low complexity" evidence="1">
    <location>
        <begin position="155"/>
        <end position="164"/>
    </location>
</feature>
<comment type="caution">
    <text evidence="4">The sequence shown here is derived from an EMBL/GenBank/DDBJ whole genome shotgun (WGS) entry which is preliminary data.</text>
</comment>
<proteinExistence type="predicted"/>
<dbReference type="Proteomes" id="UP000824220">
    <property type="component" value="Unassembled WGS sequence"/>
</dbReference>
<feature type="domain" description="Clp R" evidence="3">
    <location>
        <begin position="17"/>
        <end position="70"/>
    </location>
</feature>
<dbReference type="SUPFAM" id="SSF81923">
    <property type="entry name" value="Double Clp-N motif"/>
    <property type="match status" value="1"/>
</dbReference>
<reference evidence="4" key="1">
    <citation type="journal article" date="2021" name="PeerJ">
        <title>Extensive microbial diversity within the chicken gut microbiome revealed by metagenomics and culture.</title>
        <authorList>
            <person name="Gilroy R."/>
            <person name="Ravi A."/>
            <person name="Getino M."/>
            <person name="Pursley I."/>
            <person name="Horton D.L."/>
            <person name="Alikhan N.F."/>
            <person name="Baker D."/>
            <person name="Gharbi K."/>
            <person name="Hall N."/>
            <person name="Watson M."/>
            <person name="Adriaenssens E.M."/>
            <person name="Foster-Nyarko E."/>
            <person name="Jarju S."/>
            <person name="Secka A."/>
            <person name="Antonio M."/>
            <person name="Oren A."/>
            <person name="Chaudhuri R.R."/>
            <person name="La Ragione R."/>
            <person name="Hildebrand F."/>
            <person name="Pallen M.J."/>
        </authorList>
    </citation>
    <scope>NUCLEOTIDE SEQUENCE</scope>
    <source>
        <strain evidence="4">ChiHjej8B7-3636</strain>
    </source>
</reference>
<evidence type="ECO:0000259" key="3">
    <source>
        <dbReference type="Pfam" id="PF02861"/>
    </source>
</evidence>
<evidence type="ECO:0000313" key="5">
    <source>
        <dbReference type="Proteomes" id="UP000824220"/>
    </source>
</evidence>
<feature type="region of interest" description="Disordered" evidence="1">
    <location>
        <begin position="148"/>
        <end position="168"/>
    </location>
</feature>
<accession>A0A9D2KH93</accession>
<keyword evidence="2" id="KW-1133">Transmembrane helix</keyword>
<dbReference type="EMBL" id="DXAM01000063">
    <property type="protein sequence ID" value="HJA04141.1"/>
    <property type="molecule type" value="Genomic_DNA"/>
</dbReference>
<dbReference type="Gene3D" id="3.30.530.20">
    <property type="match status" value="1"/>
</dbReference>
<dbReference type="InterPro" id="IPR004176">
    <property type="entry name" value="Clp_R_N"/>
</dbReference>
<dbReference type="Pfam" id="PF02861">
    <property type="entry name" value="Clp_N"/>
    <property type="match status" value="1"/>
</dbReference>
<reference evidence="4" key="2">
    <citation type="submission" date="2021-04" db="EMBL/GenBank/DDBJ databases">
        <authorList>
            <person name="Gilroy R."/>
        </authorList>
    </citation>
    <scope>NUCLEOTIDE SEQUENCE</scope>
    <source>
        <strain evidence="4">ChiHjej8B7-3636</strain>
    </source>
</reference>
<name>A0A9D2KH93_9MICO</name>
<dbReference type="CDD" id="cd07814">
    <property type="entry name" value="SRPBCC_CalC_Aha1-like"/>
    <property type="match status" value="1"/>
</dbReference>
<dbReference type="Pfam" id="PF10604">
    <property type="entry name" value="Polyketide_cyc2"/>
    <property type="match status" value="1"/>
</dbReference>
<evidence type="ECO:0000313" key="4">
    <source>
        <dbReference type="EMBL" id="HJA04141.1"/>
    </source>
</evidence>
<dbReference type="Gene3D" id="1.10.1780.10">
    <property type="entry name" value="Clp, N-terminal domain"/>
    <property type="match status" value="1"/>
</dbReference>
<evidence type="ECO:0000256" key="1">
    <source>
        <dbReference type="SAM" id="MobiDB-lite"/>
    </source>
</evidence>